<organism evidence="3 4">
    <name type="scientific">Paenibacillus aurantiacus</name>
    <dbReference type="NCBI Taxonomy" id="1936118"/>
    <lineage>
        <taxon>Bacteria</taxon>
        <taxon>Bacillati</taxon>
        <taxon>Bacillota</taxon>
        <taxon>Bacilli</taxon>
        <taxon>Bacillales</taxon>
        <taxon>Paenibacillaceae</taxon>
        <taxon>Paenibacillus</taxon>
    </lineage>
</organism>
<reference evidence="3 4" key="1">
    <citation type="submission" date="2024-09" db="EMBL/GenBank/DDBJ databases">
        <authorList>
            <person name="Sun Q."/>
            <person name="Mori K."/>
        </authorList>
    </citation>
    <scope>NUCLEOTIDE SEQUENCE [LARGE SCALE GENOMIC DNA]</scope>
    <source>
        <strain evidence="3 4">TISTR 2452</strain>
    </source>
</reference>
<name>A0ABV5L1X3_9BACL</name>
<accession>A0ABV5L1X3</accession>
<keyword evidence="4" id="KW-1185">Reference proteome</keyword>
<dbReference type="Proteomes" id="UP001589747">
    <property type="component" value="Unassembled WGS sequence"/>
</dbReference>
<sequence>MSSRSWERKVRKNQTQLNKQRKKNGQTPINLQKSEEKVDTFKGRSYMMPAFLLLFIAMYVITTFTSDYYKEAGTMYWVTIGLYVLMAVIFILRRPYMSVGKDYVRTRRFGGDRNLYTVGIKAINVQKGSVVIEQQKGANWVFSRMINRFPTDEMAERLRTFATVHNIPFNEKK</sequence>
<feature type="region of interest" description="Disordered" evidence="1">
    <location>
        <begin position="1"/>
        <end position="30"/>
    </location>
</feature>
<evidence type="ECO:0000313" key="4">
    <source>
        <dbReference type="Proteomes" id="UP001589747"/>
    </source>
</evidence>
<dbReference type="RefSeq" id="WP_377501698.1">
    <property type="nucleotide sequence ID" value="NZ_JBHMDO010000048.1"/>
</dbReference>
<dbReference type="EMBL" id="JBHMDO010000048">
    <property type="protein sequence ID" value="MFB9330453.1"/>
    <property type="molecule type" value="Genomic_DNA"/>
</dbReference>
<comment type="caution">
    <text evidence="3">The sequence shown here is derived from an EMBL/GenBank/DDBJ whole genome shotgun (WGS) entry which is preliminary data.</text>
</comment>
<feature type="transmembrane region" description="Helical" evidence="2">
    <location>
        <begin position="50"/>
        <end position="69"/>
    </location>
</feature>
<gene>
    <name evidence="3" type="ORF">ACFFSY_31310</name>
</gene>
<feature type="transmembrane region" description="Helical" evidence="2">
    <location>
        <begin position="75"/>
        <end position="92"/>
    </location>
</feature>
<keyword evidence="2" id="KW-1133">Transmembrane helix</keyword>
<evidence type="ECO:0000256" key="1">
    <source>
        <dbReference type="SAM" id="MobiDB-lite"/>
    </source>
</evidence>
<evidence type="ECO:0008006" key="5">
    <source>
        <dbReference type="Google" id="ProtNLM"/>
    </source>
</evidence>
<keyword evidence="2" id="KW-0472">Membrane</keyword>
<proteinExistence type="predicted"/>
<evidence type="ECO:0000256" key="2">
    <source>
        <dbReference type="SAM" id="Phobius"/>
    </source>
</evidence>
<protein>
    <recommendedName>
        <fullName evidence="5">Methyltransferase</fullName>
    </recommendedName>
</protein>
<keyword evidence="2" id="KW-0812">Transmembrane</keyword>
<evidence type="ECO:0000313" key="3">
    <source>
        <dbReference type="EMBL" id="MFB9330453.1"/>
    </source>
</evidence>